<dbReference type="EMBL" id="FZOW01000023">
    <property type="protein sequence ID" value="SNT46661.1"/>
    <property type="molecule type" value="Genomic_DNA"/>
</dbReference>
<evidence type="ECO:0000313" key="2">
    <source>
        <dbReference type="Proteomes" id="UP000198327"/>
    </source>
</evidence>
<accession>A0A239MVA5</accession>
<protein>
    <submittedName>
        <fullName evidence="1">Uncharacterized protein</fullName>
    </submittedName>
</protein>
<keyword evidence="2" id="KW-1185">Reference proteome</keyword>
<name>A0A239MVA5_9NOCA</name>
<evidence type="ECO:0000313" key="1">
    <source>
        <dbReference type="EMBL" id="SNT46661.1"/>
    </source>
</evidence>
<dbReference type="RefSeq" id="WP_089251851.1">
    <property type="nucleotide sequence ID" value="NZ_FZOW01000023.1"/>
</dbReference>
<proteinExistence type="predicted"/>
<reference evidence="2" key="1">
    <citation type="submission" date="2017-06" db="EMBL/GenBank/DDBJ databases">
        <authorList>
            <person name="Varghese N."/>
            <person name="Submissions S."/>
        </authorList>
    </citation>
    <scope>NUCLEOTIDE SEQUENCE [LARGE SCALE GENOMIC DNA]</scope>
    <source>
        <strain evidence="2">JCM 23211</strain>
    </source>
</reference>
<dbReference type="Proteomes" id="UP000198327">
    <property type="component" value="Unassembled WGS sequence"/>
</dbReference>
<sequence length="96" mass="10822">MARSTFNPIKFVNPPEKVQVDLTALFPSSPHHKVAHRAQGLRVCEVVEGELSRIGLTVEGETLLYVTYKLEFNRDKAPQSQWVPAWVVRPAAQPEN</sequence>
<gene>
    <name evidence="1" type="ORF">SAMN05421642_12343</name>
</gene>
<dbReference type="AlphaFoldDB" id="A0A239MVA5"/>
<organism evidence="1 2">
    <name type="scientific">Rhodococcoides kyotonense</name>
    <dbReference type="NCBI Taxonomy" id="398843"/>
    <lineage>
        <taxon>Bacteria</taxon>
        <taxon>Bacillati</taxon>
        <taxon>Actinomycetota</taxon>
        <taxon>Actinomycetes</taxon>
        <taxon>Mycobacteriales</taxon>
        <taxon>Nocardiaceae</taxon>
        <taxon>Rhodococcoides</taxon>
    </lineage>
</organism>
<dbReference type="OrthoDB" id="4377352at2"/>